<evidence type="ECO:0000313" key="2">
    <source>
        <dbReference type="Proteomes" id="UP000466931"/>
    </source>
</evidence>
<gene>
    <name evidence="1" type="ORF">MCNF_35920</name>
</gene>
<proteinExistence type="predicted"/>
<accession>A0A7I7Y081</accession>
<dbReference type="PANTHER" id="PTHR10426:SF88">
    <property type="entry name" value="ADIPOCYTE PLASMA MEMBRANE-ASSOCIATED PROTEIN HEMOMUCIN-RELATED"/>
    <property type="match status" value="1"/>
</dbReference>
<name>A0A7I7Y081_9MYCO</name>
<dbReference type="EMBL" id="AP022612">
    <property type="protein sequence ID" value="BBZ34987.1"/>
    <property type="molecule type" value="Genomic_DNA"/>
</dbReference>
<sequence>MHRPRVRPVRWSPPPVRALPEFGPADLTVVDMPGEAPEDVVVDADGFLWTGLADGRVVRIDPDGATRVVADTGGRPLGMSVARDGRLLICDSPRGLLAMDPDTGTLDVLVDTVDGRRLKFCSNVTESPDGAIYFTESTAAFSYAHFKAPILEARGDGALFRRDPDGSVTTVARGLYFANGVTPTADGEALVFAETQGRRLSKYWLSGARAGTVTELAAALPGMPDNLSTGADGRIWCAFVSPVNAAADWLAPRSPLLRKVVWRLPERLQPQIDPVVWAVAFDADSGEAVAGLRMTHPEFGLVTGLVEHAGRLWMGSIGSAAIAHCALPK</sequence>
<dbReference type="AlphaFoldDB" id="A0A7I7Y081"/>
<dbReference type="RefSeq" id="WP_085149183.1">
    <property type="nucleotide sequence ID" value="NZ_AP022612.1"/>
</dbReference>
<reference evidence="1" key="1">
    <citation type="journal article" date="2019" name="Emerg. Microbes Infect.">
        <title>Comprehensive subspecies identification of 175 nontuberculous mycobacteria species based on 7547 genomic profiles.</title>
        <authorList>
            <person name="Matsumoto Y."/>
            <person name="Kinjo T."/>
            <person name="Motooka D."/>
            <person name="Nabeya D."/>
            <person name="Jung N."/>
            <person name="Uechi K."/>
            <person name="Horii T."/>
            <person name="Iida T."/>
            <person name="Fujita J."/>
            <person name="Nakamura S."/>
        </authorList>
    </citation>
    <scope>NUCLEOTIDE SEQUENCE [LARGE SCALE GENOMIC DNA]</scope>
    <source>
        <strain evidence="1">JCM 13671</strain>
    </source>
</reference>
<organism evidence="1 2">
    <name type="scientific">Mycolicibacterium confluentis</name>
    <dbReference type="NCBI Taxonomy" id="28047"/>
    <lineage>
        <taxon>Bacteria</taxon>
        <taxon>Bacillati</taxon>
        <taxon>Actinomycetota</taxon>
        <taxon>Actinomycetes</taxon>
        <taxon>Mycobacteriales</taxon>
        <taxon>Mycobacteriaceae</taxon>
        <taxon>Mycolicibacterium</taxon>
    </lineage>
</organism>
<reference evidence="1" key="2">
    <citation type="submission" date="2020-02" db="EMBL/GenBank/DDBJ databases">
        <authorList>
            <person name="Matsumoto Y."/>
            <person name="Motooka D."/>
            <person name="Nakamura S."/>
        </authorList>
    </citation>
    <scope>NUCLEOTIDE SEQUENCE</scope>
    <source>
        <strain evidence="1">JCM 13671</strain>
    </source>
</reference>
<protein>
    <submittedName>
        <fullName evidence="1">Strictosidine synthase family protein</fullName>
    </submittedName>
</protein>
<dbReference type="PANTHER" id="PTHR10426">
    <property type="entry name" value="STRICTOSIDINE SYNTHASE-RELATED"/>
    <property type="match status" value="1"/>
</dbReference>
<dbReference type="InterPro" id="IPR013658">
    <property type="entry name" value="SGL"/>
</dbReference>
<dbReference type="InterPro" id="IPR011042">
    <property type="entry name" value="6-blade_b-propeller_TolB-like"/>
</dbReference>
<keyword evidence="2" id="KW-1185">Reference proteome</keyword>
<dbReference type="SUPFAM" id="SSF63829">
    <property type="entry name" value="Calcium-dependent phosphotriesterase"/>
    <property type="match status" value="1"/>
</dbReference>
<dbReference type="OrthoDB" id="3332247at2"/>
<evidence type="ECO:0000313" key="1">
    <source>
        <dbReference type="EMBL" id="BBZ34987.1"/>
    </source>
</evidence>
<dbReference type="GO" id="GO:0016787">
    <property type="term" value="F:hydrolase activity"/>
    <property type="evidence" value="ECO:0007669"/>
    <property type="project" value="TreeGrafter"/>
</dbReference>
<dbReference type="Proteomes" id="UP000466931">
    <property type="component" value="Chromosome"/>
</dbReference>
<dbReference type="Gene3D" id="2.120.10.30">
    <property type="entry name" value="TolB, C-terminal domain"/>
    <property type="match status" value="1"/>
</dbReference>
<dbReference type="Pfam" id="PF08450">
    <property type="entry name" value="SGL"/>
    <property type="match status" value="1"/>
</dbReference>